<feature type="transmembrane region" description="Helical" evidence="1">
    <location>
        <begin position="103"/>
        <end position="121"/>
    </location>
</feature>
<comment type="caution">
    <text evidence="2">The sequence shown here is derived from an EMBL/GenBank/DDBJ whole genome shotgun (WGS) entry which is preliminary data.</text>
</comment>
<evidence type="ECO:0000313" key="2">
    <source>
        <dbReference type="EMBL" id="MCP2730175.1"/>
    </source>
</evidence>
<keyword evidence="3" id="KW-1185">Reference proteome</keyword>
<evidence type="ECO:0000313" key="3">
    <source>
        <dbReference type="Proteomes" id="UP001204953"/>
    </source>
</evidence>
<evidence type="ECO:0000256" key="1">
    <source>
        <dbReference type="SAM" id="Phobius"/>
    </source>
</evidence>
<sequence>MQNCPHCHQSINSKAVKCPYCGTVLKAYGHPGITLHRASKDNFLCETCTYHADDTCNFPQRPHAKECTLYQDISQPQLDRNPIYIPRSSLLQSIKFWCQRNPALIGLFVLIAVSLLLAVISM</sequence>
<keyword evidence="1" id="KW-0472">Membrane</keyword>
<protein>
    <submittedName>
        <fullName evidence="2">Zinc ribbon domain-containing protein</fullName>
    </submittedName>
</protein>
<dbReference type="AlphaFoldDB" id="A0AAE3GSY4"/>
<gene>
    <name evidence="2" type="ORF">NJ959_17225</name>
</gene>
<dbReference type="Proteomes" id="UP001204953">
    <property type="component" value="Unassembled WGS sequence"/>
</dbReference>
<reference evidence="2" key="1">
    <citation type="submission" date="2022-06" db="EMBL/GenBank/DDBJ databases">
        <title>New cyanobacteria of genus Symplocastrum in benthos of Lake Baikal.</title>
        <authorList>
            <person name="Sorokovikova E."/>
            <person name="Tikhonova I."/>
            <person name="Krasnopeev A."/>
            <person name="Evseev P."/>
            <person name="Gladkikh A."/>
            <person name="Belykh O."/>
        </authorList>
    </citation>
    <scope>NUCLEOTIDE SEQUENCE</scope>
    <source>
        <strain evidence="2">BBK-W-15</strain>
    </source>
</reference>
<dbReference type="RefSeq" id="WP_254012939.1">
    <property type="nucleotide sequence ID" value="NZ_JAMZMM010000174.1"/>
</dbReference>
<keyword evidence="1" id="KW-0812">Transmembrane</keyword>
<keyword evidence="1" id="KW-1133">Transmembrane helix</keyword>
<accession>A0AAE3GSY4</accession>
<proteinExistence type="predicted"/>
<dbReference type="EMBL" id="JAMZMM010000174">
    <property type="protein sequence ID" value="MCP2730175.1"/>
    <property type="molecule type" value="Genomic_DNA"/>
</dbReference>
<organism evidence="2 3">
    <name type="scientific">Limnofasciculus baicalensis BBK-W-15</name>
    <dbReference type="NCBI Taxonomy" id="2699891"/>
    <lineage>
        <taxon>Bacteria</taxon>
        <taxon>Bacillati</taxon>
        <taxon>Cyanobacteriota</taxon>
        <taxon>Cyanophyceae</taxon>
        <taxon>Coleofasciculales</taxon>
        <taxon>Coleofasciculaceae</taxon>
        <taxon>Limnofasciculus</taxon>
        <taxon>Limnofasciculus baicalensis</taxon>
    </lineage>
</organism>
<name>A0AAE3GSY4_9CYAN</name>